<keyword evidence="11" id="KW-1185">Reference proteome</keyword>
<feature type="binding site" evidence="6">
    <location>
        <position position="317"/>
    </location>
    <ligand>
        <name>carbamoyl phosphate</name>
        <dbReference type="ChEBI" id="CHEBI:58228"/>
    </ligand>
</feature>
<organism evidence="9 11">
    <name type="scientific">Treponema phagedenis</name>
    <dbReference type="NCBI Taxonomy" id="162"/>
    <lineage>
        <taxon>Bacteria</taxon>
        <taxon>Pseudomonadati</taxon>
        <taxon>Spirochaetota</taxon>
        <taxon>Spirochaetia</taxon>
        <taxon>Spirochaetales</taxon>
        <taxon>Treponemataceae</taxon>
        <taxon>Treponema</taxon>
    </lineage>
</organism>
<reference evidence="11" key="2">
    <citation type="submission" date="2015-01" db="EMBL/GenBank/DDBJ databases">
        <authorList>
            <person name="Manzoor Shahid"/>
            <person name="Zubair Saima"/>
        </authorList>
    </citation>
    <scope>NUCLEOTIDE SEQUENCE [LARGE SCALE GENOMIC DNA]</scope>
    <source>
        <strain evidence="11">V1</strain>
    </source>
</reference>
<dbReference type="GO" id="GO:0004585">
    <property type="term" value="F:ornithine carbamoyltransferase activity"/>
    <property type="evidence" value="ECO:0007669"/>
    <property type="project" value="UniProtKB-UniRule"/>
</dbReference>
<dbReference type="GO" id="GO:0042450">
    <property type="term" value="P:L-arginine biosynthetic process via ornithine"/>
    <property type="evidence" value="ECO:0007669"/>
    <property type="project" value="UniProtKB-UniRule"/>
</dbReference>
<reference evidence="9" key="1">
    <citation type="submission" date="2015-01" db="EMBL/GenBank/DDBJ databases">
        <authorList>
            <person name="Xiang T."/>
            <person name="Song Y."/>
            <person name="Huang L."/>
            <person name="Wang B."/>
            <person name="Wu P."/>
        </authorList>
    </citation>
    <scope>NUCLEOTIDE SEQUENCE [LARGE SCALE GENOMIC DNA]</scope>
    <source>
        <strain evidence="9">V1</strain>
    </source>
</reference>
<dbReference type="RefSeq" id="WP_024752099.1">
    <property type="nucleotide sequence ID" value="NZ_CDNC01000023.1"/>
</dbReference>
<dbReference type="PANTHER" id="PTHR45753:SF2">
    <property type="entry name" value="ORNITHINE CARBAMOYLTRANSFERASE"/>
    <property type="match status" value="1"/>
</dbReference>
<comment type="similarity">
    <text evidence="1 6">Belongs to the aspartate/ornithine carbamoyltransferase superfamily. OTCase family.</text>
</comment>
<dbReference type="GO" id="GO:0005737">
    <property type="term" value="C:cytoplasm"/>
    <property type="evidence" value="ECO:0007669"/>
    <property type="project" value="UniProtKB-SubCell"/>
</dbReference>
<feature type="binding site" evidence="6">
    <location>
        <position position="167"/>
    </location>
    <ligand>
        <name>L-ornithine</name>
        <dbReference type="ChEBI" id="CHEBI:46911"/>
    </ligand>
</feature>
<dbReference type="InterPro" id="IPR006130">
    <property type="entry name" value="Asp/Orn_carbamoylTrfase"/>
</dbReference>
<feature type="binding site" evidence="6">
    <location>
        <position position="231"/>
    </location>
    <ligand>
        <name>L-ornithine</name>
        <dbReference type="ChEBI" id="CHEBI:46911"/>
    </ligand>
</feature>
<dbReference type="Pfam" id="PF02729">
    <property type="entry name" value="OTCace_N"/>
    <property type="match status" value="1"/>
</dbReference>
<keyword evidence="6" id="KW-0963">Cytoplasm</keyword>
<dbReference type="InterPro" id="IPR006132">
    <property type="entry name" value="Asp/Orn_carbamoyltranf_P-bd"/>
</dbReference>
<feature type="binding site" evidence="6">
    <location>
        <position position="108"/>
    </location>
    <ligand>
        <name>carbamoyl phosphate</name>
        <dbReference type="ChEBI" id="CHEBI:58228"/>
    </ligand>
</feature>
<evidence type="ECO:0000256" key="1">
    <source>
        <dbReference type="ARBA" id="ARBA00007805"/>
    </source>
</evidence>
<proteinExistence type="inferred from homology"/>
<dbReference type="NCBIfam" id="TIGR00658">
    <property type="entry name" value="orni_carb_tr"/>
    <property type="match status" value="1"/>
</dbReference>
<dbReference type="InterPro" id="IPR002292">
    <property type="entry name" value="Orn/put_carbamltrans"/>
</dbReference>
<evidence type="ECO:0000259" key="7">
    <source>
        <dbReference type="Pfam" id="PF00185"/>
    </source>
</evidence>
<dbReference type="EMBL" id="CDNC01000023">
    <property type="protein sequence ID" value="CEM62334.1"/>
    <property type="molecule type" value="Genomic_DNA"/>
</dbReference>
<protein>
    <recommendedName>
        <fullName evidence="2 6">Ornithine carbamoyltransferase</fullName>
        <shortName evidence="6">OTCase</shortName>
        <ecNumber evidence="2 6">2.1.3.3</ecNumber>
    </recommendedName>
</protein>
<dbReference type="Proteomes" id="UP000323594">
    <property type="component" value="Chromosome"/>
</dbReference>
<dbReference type="InterPro" id="IPR024904">
    <property type="entry name" value="OTCase_ArgI"/>
</dbReference>
<comment type="subcellular location">
    <subcellularLocation>
        <location evidence="6">Cytoplasm</location>
    </subcellularLocation>
</comment>
<dbReference type="OrthoDB" id="9802587at2"/>
<comment type="catalytic activity">
    <reaction evidence="5 6">
        <text>carbamoyl phosphate + L-ornithine = L-citrulline + phosphate + H(+)</text>
        <dbReference type="Rhea" id="RHEA:19513"/>
        <dbReference type="ChEBI" id="CHEBI:15378"/>
        <dbReference type="ChEBI" id="CHEBI:43474"/>
        <dbReference type="ChEBI" id="CHEBI:46911"/>
        <dbReference type="ChEBI" id="CHEBI:57743"/>
        <dbReference type="ChEBI" id="CHEBI:58228"/>
        <dbReference type="EC" id="2.1.3.3"/>
    </reaction>
</comment>
<dbReference type="EMBL" id="CP042817">
    <property type="protein sequence ID" value="QEJ99186.1"/>
    <property type="molecule type" value="Genomic_DNA"/>
</dbReference>
<keyword evidence="3" id="KW-0056">Arginine metabolism</keyword>
<accession>A0A0B7GUI7</accession>
<feature type="binding site" evidence="6">
    <location>
        <begin position="57"/>
        <end position="60"/>
    </location>
    <ligand>
        <name>carbamoyl phosphate</name>
        <dbReference type="ChEBI" id="CHEBI:58228"/>
    </ligand>
</feature>
<dbReference type="PRINTS" id="PR00102">
    <property type="entry name" value="OTCASE"/>
</dbReference>
<dbReference type="GO" id="GO:0019240">
    <property type="term" value="P:citrulline biosynthetic process"/>
    <property type="evidence" value="ECO:0007669"/>
    <property type="project" value="TreeGrafter"/>
</dbReference>
<dbReference type="Gene3D" id="3.40.50.1370">
    <property type="entry name" value="Aspartate/ornithine carbamoyltransferase"/>
    <property type="match status" value="2"/>
</dbReference>
<dbReference type="PRINTS" id="PR00100">
    <property type="entry name" value="AOTCASE"/>
</dbReference>
<evidence type="ECO:0000313" key="10">
    <source>
        <dbReference type="EMBL" id="QEJ99186.1"/>
    </source>
</evidence>
<evidence type="ECO:0000313" key="11">
    <source>
        <dbReference type="Proteomes" id="UP000042527"/>
    </source>
</evidence>
<dbReference type="Pfam" id="PF00185">
    <property type="entry name" value="OTCace"/>
    <property type="match status" value="1"/>
</dbReference>
<dbReference type="EC" id="2.1.3.3" evidence="2 6"/>
<feature type="binding site" evidence="6">
    <location>
        <begin position="135"/>
        <end position="138"/>
    </location>
    <ligand>
        <name>carbamoyl phosphate</name>
        <dbReference type="ChEBI" id="CHEBI:58228"/>
    </ligand>
</feature>
<dbReference type="SUPFAM" id="SSF53671">
    <property type="entry name" value="Aspartate/ornithine carbamoyltransferase"/>
    <property type="match status" value="1"/>
</dbReference>
<keyword evidence="4 6" id="KW-0808">Transferase</keyword>
<sequence>MPINLQGRSFLKLLDFTTDEIKYLLDLAKDFKNLKRTRTPHRYLEGKNIALLFEKTSTRTRCSFEVGAYDLGMNVTYLEPGTSQMGKKESIEDTARVLGRFYDGIEYRGFSQEIVEEIAAKAGVPVWNGLTDDFHPTQMLADIMTVEENFGYLKGLNLTFFGDARNNVANSLMVVCSKLGINFTACGPKKLMPKDELVQTCKEIAKENKCTITLTDDLKKGAEGAHVLYTDIWVSMGEPDEVWTERIKLLEPYRVDKKVMAMAHEDAIFLHCLPSFHDTNTTIGADIAKKFHVTEMEVADEIFESPQSKVFDEAENRMHTIKAVMYATLK</sequence>
<dbReference type="Proteomes" id="UP000042527">
    <property type="component" value="Unassembled WGS sequence"/>
</dbReference>
<feature type="domain" description="Aspartate/ornithine carbamoyltransferase Asp/Orn-binding" evidence="7">
    <location>
        <begin position="154"/>
        <end position="327"/>
    </location>
</feature>
<feature type="binding site" evidence="6">
    <location>
        <begin position="272"/>
        <end position="273"/>
    </location>
    <ligand>
        <name>carbamoyl phosphate</name>
        <dbReference type="ChEBI" id="CHEBI:58228"/>
    </ligand>
</feature>
<dbReference type="PANTHER" id="PTHR45753">
    <property type="entry name" value="ORNITHINE CARBAMOYLTRANSFERASE, MITOCHONDRIAL"/>
    <property type="match status" value="1"/>
</dbReference>
<evidence type="ECO:0000313" key="9">
    <source>
        <dbReference type="EMBL" id="CEM62334.1"/>
    </source>
</evidence>
<evidence type="ECO:0000256" key="5">
    <source>
        <dbReference type="ARBA" id="ARBA00048772"/>
    </source>
</evidence>
<evidence type="ECO:0000313" key="12">
    <source>
        <dbReference type="Proteomes" id="UP000323594"/>
    </source>
</evidence>
<name>A0A0B7GUI7_TREPH</name>
<dbReference type="HAMAP" id="MF_01109">
    <property type="entry name" value="OTCase"/>
    <property type="match status" value="1"/>
</dbReference>
<feature type="domain" description="Aspartate/ornithine carbamoyltransferase carbamoyl-P binding" evidence="8">
    <location>
        <begin position="8"/>
        <end position="148"/>
    </location>
</feature>
<feature type="binding site" evidence="6">
    <location>
        <position position="84"/>
    </location>
    <ligand>
        <name>carbamoyl phosphate</name>
        <dbReference type="ChEBI" id="CHEBI:58228"/>
    </ligand>
</feature>
<evidence type="ECO:0000256" key="2">
    <source>
        <dbReference type="ARBA" id="ARBA00013007"/>
    </source>
</evidence>
<dbReference type="FunFam" id="3.40.50.1370:FF:000008">
    <property type="entry name" value="Ornithine carbamoyltransferase"/>
    <property type="match status" value="1"/>
</dbReference>
<reference evidence="10 12" key="3">
    <citation type="submission" date="2019-08" db="EMBL/GenBank/DDBJ databases">
        <authorList>
            <person name="Kuhnert P."/>
        </authorList>
    </citation>
    <scope>NUCLEOTIDE SEQUENCE [LARGE SCALE GENOMIC DNA]</scope>
    <source>
        <strain evidence="10 12">B36.5</strain>
    </source>
</reference>
<dbReference type="GO" id="GO:0016597">
    <property type="term" value="F:amino acid binding"/>
    <property type="evidence" value="ECO:0007669"/>
    <property type="project" value="InterPro"/>
</dbReference>
<gene>
    <name evidence="9" type="primary">argI</name>
    <name evidence="10" type="synonym">argF</name>
    <name evidence="10" type="ORF">FUT82_15115</name>
    <name evidence="9" type="ORF">TPHV1_30229</name>
</gene>
<dbReference type="PROSITE" id="PS00097">
    <property type="entry name" value="CARBAMOYLTRANSFERASE"/>
    <property type="match status" value="1"/>
</dbReference>
<evidence type="ECO:0000259" key="8">
    <source>
        <dbReference type="Pfam" id="PF02729"/>
    </source>
</evidence>
<feature type="binding site" evidence="6">
    <location>
        <begin position="235"/>
        <end position="236"/>
    </location>
    <ligand>
        <name>L-ornithine</name>
        <dbReference type="ChEBI" id="CHEBI:46911"/>
    </ligand>
</feature>
<dbReference type="GeneID" id="57752196"/>
<evidence type="ECO:0000256" key="4">
    <source>
        <dbReference type="ARBA" id="ARBA00022679"/>
    </source>
</evidence>
<evidence type="ECO:0000256" key="3">
    <source>
        <dbReference type="ARBA" id="ARBA00022503"/>
    </source>
</evidence>
<dbReference type="InterPro" id="IPR006131">
    <property type="entry name" value="Asp_carbamoyltransf_Asp/Orn-bd"/>
</dbReference>
<dbReference type="InterPro" id="IPR036901">
    <property type="entry name" value="Asp/Orn_carbamoylTrfase_sf"/>
</dbReference>
<dbReference type="NCBIfam" id="NF001986">
    <property type="entry name" value="PRK00779.1"/>
    <property type="match status" value="1"/>
</dbReference>
<dbReference type="AlphaFoldDB" id="A0A0B7GUI7"/>
<evidence type="ECO:0000256" key="6">
    <source>
        <dbReference type="HAMAP-Rule" id="MF_01109"/>
    </source>
</evidence>